<evidence type="ECO:0000313" key="3">
    <source>
        <dbReference type="EMBL" id="RXI08289.1"/>
    </source>
</evidence>
<evidence type="ECO:0000256" key="2">
    <source>
        <dbReference type="SAM" id="MobiDB-lite"/>
    </source>
</evidence>
<dbReference type="PANTHER" id="PTHR45651:SF5">
    <property type="entry name" value="CYCLIC NUCLEOTIDE-GATED ION CHANNEL 1"/>
    <property type="match status" value="1"/>
</dbReference>
<dbReference type="GO" id="GO:0016020">
    <property type="term" value="C:membrane"/>
    <property type="evidence" value="ECO:0007669"/>
    <property type="project" value="UniProtKB-SubCell"/>
</dbReference>
<dbReference type="AlphaFoldDB" id="A0A498KJC9"/>
<feature type="region of interest" description="Disordered" evidence="2">
    <location>
        <begin position="135"/>
        <end position="158"/>
    </location>
</feature>
<evidence type="ECO:0000256" key="1">
    <source>
        <dbReference type="ARBA" id="ARBA00023303"/>
    </source>
</evidence>
<reference evidence="3 4" key="1">
    <citation type="submission" date="2018-10" db="EMBL/GenBank/DDBJ databases">
        <title>A high-quality apple genome assembly.</title>
        <authorList>
            <person name="Hu J."/>
        </authorList>
    </citation>
    <scope>NUCLEOTIDE SEQUENCE [LARGE SCALE GENOMIC DNA]</scope>
    <source>
        <strain evidence="4">cv. HFTH1</strain>
        <tissue evidence="3">Young leaf</tissue>
    </source>
</reference>
<keyword evidence="1" id="KW-0407">Ion channel</keyword>
<organism evidence="3 4">
    <name type="scientific">Malus domestica</name>
    <name type="common">Apple</name>
    <name type="synonym">Pyrus malus</name>
    <dbReference type="NCBI Taxonomy" id="3750"/>
    <lineage>
        <taxon>Eukaryota</taxon>
        <taxon>Viridiplantae</taxon>
        <taxon>Streptophyta</taxon>
        <taxon>Embryophyta</taxon>
        <taxon>Tracheophyta</taxon>
        <taxon>Spermatophyta</taxon>
        <taxon>Magnoliopsida</taxon>
        <taxon>eudicotyledons</taxon>
        <taxon>Gunneridae</taxon>
        <taxon>Pentapetalae</taxon>
        <taxon>rosids</taxon>
        <taxon>fabids</taxon>
        <taxon>Rosales</taxon>
        <taxon>Rosaceae</taxon>
        <taxon>Amygdaloideae</taxon>
        <taxon>Maleae</taxon>
        <taxon>Malus</taxon>
    </lineage>
</organism>
<dbReference type="Proteomes" id="UP000290289">
    <property type="component" value="Chromosome 1"/>
</dbReference>
<dbReference type="EMBL" id="RDQH01000327">
    <property type="protein sequence ID" value="RXI08289.1"/>
    <property type="molecule type" value="Genomic_DNA"/>
</dbReference>
<keyword evidence="1" id="KW-0406">Ion transport</keyword>
<dbReference type="STRING" id="3750.A0A498KJC9"/>
<name>A0A498KJC9_MALDO</name>
<gene>
    <name evidence="3" type="ORF">DVH24_022433</name>
</gene>
<keyword evidence="4" id="KW-1185">Reference proteome</keyword>
<keyword evidence="1" id="KW-0813">Transport</keyword>
<dbReference type="PANTHER" id="PTHR45651">
    <property type="entry name" value="CYCLIC NUCLEOTIDE-GATED ION CHANNEL 15-RELATED-RELATED"/>
    <property type="match status" value="1"/>
</dbReference>
<feature type="compositionally biased region" description="Basic and acidic residues" evidence="2">
    <location>
        <begin position="138"/>
        <end position="158"/>
    </location>
</feature>
<protein>
    <submittedName>
        <fullName evidence="3">Uncharacterized protein</fullName>
    </submittedName>
</protein>
<dbReference type="GO" id="GO:0034220">
    <property type="term" value="P:monoatomic ion transmembrane transport"/>
    <property type="evidence" value="ECO:0007669"/>
    <property type="project" value="UniProtKB-KW"/>
</dbReference>
<accession>A0A498KJC9</accession>
<sequence length="158" mass="17563">MEGTPVLQISRLVTSVAKNFSHGLLIPAHHCLIFPTPRTARACCEVEAFTLKAEDLKFVASQFRRSAGKRAQHTFRAWGACYIQEAWRRYCKKKLGKSLRKEENRLQDSLAEAGGSSPALGSAIDALRSAANALNHVRNSDRRRPMLVEKPADSNDSE</sequence>
<proteinExistence type="predicted"/>
<evidence type="ECO:0000313" key="4">
    <source>
        <dbReference type="Proteomes" id="UP000290289"/>
    </source>
</evidence>
<comment type="caution">
    <text evidence="3">The sequence shown here is derived from an EMBL/GenBank/DDBJ whole genome shotgun (WGS) entry which is preliminary data.</text>
</comment>